<evidence type="ECO:0000256" key="1">
    <source>
        <dbReference type="SAM" id="MobiDB-lite"/>
    </source>
</evidence>
<gene>
    <name evidence="2" type="ORF">AVDCRST_MAG19-1877</name>
</gene>
<accession>A0A6J4V157</accession>
<feature type="non-terminal residue" evidence="2">
    <location>
        <position position="297"/>
    </location>
</feature>
<feature type="non-terminal residue" evidence="2">
    <location>
        <position position="1"/>
    </location>
</feature>
<sequence length="297" mass="33239">GHHLRARRRETGPRPRRVVAPSGRCGRGRGRPLPRSDRLSGRLPAAVPLDLVLRLQDLDRDRARPVRAALRAALGEPPARLDRRPFRPLHLEQRHLLHGDRSRGRRPLLPGGVRSRAPAAAAAQRDPRSLPARPDGPLPIRDDPPVLPAARHPSAGNVLGLHRPRYRAAPPVRHLPDARLLPRSAAGTGRRRPPRRGERVGRLPSGDAAAGHPRTRDAGRLPVHVHLEPVPDAARLRPARRASPRLARDDVLLWPLHRRPRHDRRRRHHRHAPRRPALPRPPAPLHRGDHGRCAEDV</sequence>
<feature type="region of interest" description="Disordered" evidence="1">
    <location>
        <begin position="93"/>
        <end position="217"/>
    </location>
</feature>
<feature type="compositionally biased region" description="Basic residues" evidence="1">
    <location>
        <begin position="262"/>
        <end position="274"/>
    </location>
</feature>
<proteinExistence type="predicted"/>
<feature type="compositionally biased region" description="Low complexity" evidence="1">
    <location>
        <begin position="107"/>
        <end position="123"/>
    </location>
</feature>
<dbReference type="EMBL" id="CADCWL010000082">
    <property type="protein sequence ID" value="CAA9561916.1"/>
    <property type="molecule type" value="Genomic_DNA"/>
</dbReference>
<feature type="region of interest" description="Disordered" evidence="1">
    <location>
        <begin position="1"/>
        <end position="40"/>
    </location>
</feature>
<feature type="compositionally biased region" description="Basic and acidic residues" evidence="1">
    <location>
        <begin position="286"/>
        <end position="297"/>
    </location>
</feature>
<protein>
    <submittedName>
        <fullName evidence="2">Uncharacterized protein</fullName>
    </submittedName>
</protein>
<feature type="compositionally biased region" description="Basic and acidic residues" evidence="1">
    <location>
        <begin position="93"/>
        <end position="102"/>
    </location>
</feature>
<feature type="region of interest" description="Disordered" evidence="1">
    <location>
        <begin position="262"/>
        <end position="297"/>
    </location>
</feature>
<evidence type="ECO:0000313" key="2">
    <source>
        <dbReference type="EMBL" id="CAA9561916.1"/>
    </source>
</evidence>
<name>A0A6J4V157_9BACT</name>
<organism evidence="2">
    <name type="scientific">uncultured Thermomicrobiales bacterium</name>
    <dbReference type="NCBI Taxonomy" id="1645740"/>
    <lineage>
        <taxon>Bacteria</taxon>
        <taxon>Pseudomonadati</taxon>
        <taxon>Thermomicrobiota</taxon>
        <taxon>Thermomicrobia</taxon>
        <taxon>Thermomicrobiales</taxon>
        <taxon>environmental samples</taxon>
    </lineage>
</organism>
<reference evidence="2" key="1">
    <citation type="submission" date="2020-02" db="EMBL/GenBank/DDBJ databases">
        <authorList>
            <person name="Meier V. D."/>
        </authorList>
    </citation>
    <scope>NUCLEOTIDE SEQUENCE</scope>
    <source>
        <strain evidence="2">AVDCRST_MAG19</strain>
    </source>
</reference>
<dbReference type="AlphaFoldDB" id="A0A6J4V157"/>